<dbReference type="GO" id="GO:0046872">
    <property type="term" value="F:metal ion binding"/>
    <property type="evidence" value="ECO:0007669"/>
    <property type="project" value="UniProtKB-KW"/>
</dbReference>
<keyword evidence="3 5" id="KW-0547">Nucleotide-binding</keyword>
<sequence>MAERSVDKCNVNSPEEKLVGFFLSCYQYVYIKPQKSGSPGDSSSQLEWLLGHCETTLAKDYEGSLVGVRQVFSAAGECNQLALGRVTTHVSAQKGLLALLRKFKTSPDKELRILLLGLDNAGKTTILKKIASEDITHITPTQ</sequence>
<dbReference type="SUPFAM" id="SSF52540">
    <property type="entry name" value="P-loop containing nucleoside triphosphate hydrolases"/>
    <property type="match status" value="1"/>
</dbReference>
<keyword evidence="8" id="KW-1185">Reference proteome</keyword>
<dbReference type="OrthoDB" id="2011769at2759"/>
<accession>A0A1V9XQ25</accession>
<dbReference type="PANTHER" id="PTHR45697">
    <property type="entry name" value="ADP-RIBOSYLATION FACTOR-LIKE PROTEIN 2-RELATED"/>
    <property type="match status" value="1"/>
</dbReference>
<protein>
    <submittedName>
        <fullName evidence="7">ADP-ribosylation factor protein 3-like</fullName>
    </submittedName>
</protein>
<reference evidence="7 8" key="1">
    <citation type="journal article" date="2017" name="Gigascience">
        <title>Draft genome of the honey bee ectoparasitic mite, Tropilaelaps mercedesae, is shaped by the parasitic life history.</title>
        <authorList>
            <person name="Dong X."/>
            <person name="Armstrong S.D."/>
            <person name="Xia D."/>
            <person name="Makepeace B.L."/>
            <person name="Darby A.C."/>
            <person name="Kadowaki T."/>
        </authorList>
    </citation>
    <scope>NUCLEOTIDE SEQUENCE [LARGE SCALE GENOMIC DNA]</scope>
    <source>
        <strain evidence="7">Wuxi-XJTLU</strain>
    </source>
</reference>
<dbReference type="STRING" id="418985.A0A1V9XQ25"/>
<feature type="binding site" evidence="6">
    <location>
        <position position="141"/>
    </location>
    <ligand>
        <name>Mg(2+)</name>
        <dbReference type="ChEBI" id="CHEBI:18420"/>
    </ligand>
</feature>
<evidence type="ECO:0000256" key="4">
    <source>
        <dbReference type="ARBA" id="ARBA00023134"/>
    </source>
</evidence>
<evidence type="ECO:0000313" key="7">
    <source>
        <dbReference type="EMBL" id="OQR75600.1"/>
    </source>
</evidence>
<dbReference type="EMBL" id="MNPL01006124">
    <property type="protein sequence ID" value="OQR75600.1"/>
    <property type="molecule type" value="Genomic_DNA"/>
</dbReference>
<evidence type="ECO:0000256" key="2">
    <source>
        <dbReference type="ARBA" id="ARBA00022707"/>
    </source>
</evidence>
<dbReference type="InParanoid" id="A0A1V9XQ25"/>
<dbReference type="InterPro" id="IPR006689">
    <property type="entry name" value="Small_GTPase_ARF/SAR"/>
</dbReference>
<feature type="binding site" evidence="5">
    <location>
        <begin position="117"/>
        <end position="124"/>
    </location>
    <ligand>
        <name>GTP</name>
        <dbReference type="ChEBI" id="CHEBI:37565"/>
    </ligand>
</feature>
<dbReference type="InterPro" id="IPR027417">
    <property type="entry name" value="P-loop_NTPase"/>
</dbReference>
<evidence type="ECO:0000256" key="1">
    <source>
        <dbReference type="ARBA" id="ARBA00010290"/>
    </source>
</evidence>
<dbReference type="GO" id="GO:0003924">
    <property type="term" value="F:GTPase activity"/>
    <property type="evidence" value="ECO:0007669"/>
    <property type="project" value="InterPro"/>
</dbReference>
<evidence type="ECO:0000256" key="3">
    <source>
        <dbReference type="ARBA" id="ARBA00022741"/>
    </source>
</evidence>
<evidence type="ECO:0000256" key="6">
    <source>
        <dbReference type="PIRSR" id="PIRSR606689-2"/>
    </source>
</evidence>
<keyword evidence="2" id="KW-0519">Myristate</keyword>
<dbReference type="Proteomes" id="UP000192247">
    <property type="component" value="Unassembled WGS sequence"/>
</dbReference>
<keyword evidence="6" id="KW-0479">Metal-binding</keyword>
<keyword evidence="4 5" id="KW-0342">GTP-binding</keyword>
<dbReference type="Pfam" id="PF00025">
    <property type="entry name" value="Arf"/>
    <property type="match status" value="1"/>
</dbReference>
<proteinExistence type="inferred from homology"/>
<dbReference type="AlphaFoldDB" id="A0A1V9XQ25"/>
<keyword evidence="2" id="KW-0449">Lipoprotein</keyword>
<dbReference type="Gene3D" id="3.40.50.300">
    <property type="entry name" value="P-loop containing nucleotide triphosphate hydrolases"/>
    <property type="match status" value="1"/>
</dbReference>
<evidence type="ECO:0000256" key="5">
    <source>
        <dbReference type="PIRSR" id="PIRSR606689-1"/>
    </source>
</evidence>
<dbReference type="InterPro" id="IPR044612">
    <property type="entry name" value="ARL2/3"/>
</dbReference>
<comment type="caution">
    <text evidence="7">The sequence shown here is derived from an EMBL/GenBank/DDBJ whole genome shotgun (WGS) entry which is preliminary data.</text>
</comment>
<evidence type="ECO:0000313" key="8">
    <source>
        <dbReference type="Proteomes" id="UP000192247"/>
    </source>
</evidence>
<feature type="binding site" evidence="6">
    <location>
        <position position="124"/>
    </location>
    <ligand>
        <name>Mg(2+)</name>
        <dbReference type="ChEBI" id="CHEBI:18420"/>
    </ligand>
</feature>
<keyword evidence="6" id="KW-0460">Magnesium</keyword>
<organism evidence="7 8">
    <name type="scientific">Tropilaelaps mercedesae</name>
    <dbReference type="NCBI Taxonomy" id="418985"/>
    <lineage>
        <taxon>Eukaryota</taxon>
        <taxon>Metazoa</taxon>
        <taxon>Ecdysozoa</taxon>
        <taxon>Arthropoda</taxon>
        <taxon>Chelicerata</taxon>
        <taxon>Arachnida</taxon>
        <taxon>Acari</taxon>
        <taxon>Parasitiformes</taxon>
        <taxon>Mesostigmata</taxon>
        <taxon>Gamasina</taxon>
        <taxon>Dermanyssoidea</taxon>
        <taxon>Laelapidae</taxon>
        <taxon>Tropilaelaps</taxon>
    </lineage>
</organism>
<dbReference type="GO" id="GO:0005525">
    <property type="term" value="F:GTP binding"/>
    <property type="evidence" value="ECO:0007669"/>
    <property type="project" value="UniProtKB-KW"/>
</dbReference>
<feature type="non-terminal residue" evidence="7">
    <location>
        <position position="142"/>
    </location>
</feature>
<name>A0A1V9XQ25_9ACAR</name>
<comment type="similarity">
    <text evidence="1">Belongs to the small GTPase superfamily. Arf family.</text>
</comment>
<gene>
    <name evidence="7" type="ORF">BIW11_08310</name>
</gene>